<name>A0A0N7KXZ2_9HYPH</name>
<evidence type="ECO:0000313" key="1">
    <source>
        <dbReference type="EMBL" id="BAT28273.1"/>
    </source>
</evidence>
<dbReference type="RefSeq" id="WP_062226254.1">
    <property type="nucleotide sequence ID" value="NZ_BBWR01000002.1"/>
</dbReference>
<accession>A0A0N7KXZ2</accession>
<proteinExistence type="predicted"/>
<dbReference type="AlphaFoldDB" id="A0A0N7KXZ2"/>
<sequence>MSMARMTAEGRRLLASLVREPSGEVDKDFIATLSRLGFVERRDTRWHATKSGKDYLKSQR</sequence>
<dbReference type="OrthoDB" id="7908009at2"/>
<reference evidence="1" key="1">
    <citation type="journal article" date="2015" name="Proc. Natl. Acad. Sci. U.S.A.">
        <title>Bacterial clade with the ribosomal RNA operon on a small plasmid rather than the chromosome.</title>
        <authorList>
            <person name="Anda M."/>
            <person name="Ohtsubo Y."/>
            <person name="Okubo T."/>
            <person name="Sugawara M."/>
            <person name="Nagata Y."/>
            <person name="Tsuda M."/>
            <person name="Minamisawa K."/>
            <person name="Mitsui H."/>
        </authorList>
    </citation>
    <scope>NUCLEOTIDE SEQUENCE</scope>
    <source>
        <strain evidence="1">JCM 14755</strain>
    </source>
</reference>
<organism evidence="1">
    <name type="scientific">Aureimonas frigidaquae</name>
    <dbReference type="NCBI Taxonomy" id="424757"/>
    <lineage>
        <taxon>Bacteria</taxon>
        <taxon>Pseudomonadati</taxon>
        <taxon>Pseudomonadota</taxon>
        <taxon>Alphaproteobacteria</taxon>
        <taxon>Hyphomicrobiales</taxon>
        <taxon>Aurantimonadaceae</taxon>
        <taxon>Aureimonas</taxon>
    </lineage>
</organism>
<protein>
    <submittedName>
        <fullName evidence="1">Uncharacterized protein</fullName>
    </submittedName>
</protein>
<dbReference type="EMBL" id="LC066377">
    <property type="protein sequence ID" value="BAT28273.1"/>
    <property type="molecule type" value="Genomic_DNA"/>
</dbReference>